<keyword evidence="4" id="KW-1185">Reference proteome</keyword>
<evidence type="ECO:0000313" key="4">
    <source>
        <dbReference type="Proteomes" id="UP000604243"/>
    </source>
</evidence>
<comment type="caution">
    <text evidence="3">The sequence shown here is derived from an EMBL/GenBank/DDBJ whole genome shotgun (WGS) entry which is preliminary data.</text>
</comment>
<dbReference type="Proteomes" id="UP000604243">
    <property type="component" value="Unassembled WGS sequence"/>
</dbReference>
<protein>
    <recommendedName>
        <fullName evidence="2">Initiator Rep protein WH1 domain-containing protein</fullName>
    </recommendedName>
</protein>
<dbReference type="InterPro" id="IPR036388">
    <property type="entry name" value="WH-like_DNA-bd_sf"/>
</dbReference>
<dbReference type="Gene3D" id="1.10.10.10">
    <property type="entry name" value="Winged helix-like DNA-binding domain superfamily/Winged helix DNA-binding domain"/>
    <property type="match status" value="2"/>
</dbReference>
<dbReference type="RefSeq" id="WP_229819818.1">
    <property type="nucleotide sequence ID" value="NZ_BMZM01000007.1"/>
</dbReference>
<feature type="domain" description="Initiator Rep protein WH1" evidence="2">
    <location>
        <begin position="3"/>
        <end position="152"/>
    </location>
</feature>
<dbReference type="Pfam" id="PF21205">
    <property type="entry name" value="Rep3_C"/>
    <property type="match status" value="1"/>
</dbReference>
<organism evidence="3 4">
    <name type="scientific">Kushneria pakistanensis</name>
    <dbReference type="NCBI Taxonomy" id="1508770"/>
    <lineage>
        <taxon>Bacteria</taxon>
        <taxon>Pseudomonadati</taxon>
        <taxon>Pseudomonadota</taxon>
        <taxon>Gammaproteobacteria</taxon>
        <taxon>Oceanospirillales</taxon>
        <taxon>Halomonadaceae</taxon>
        <taxon>Kushneria</taxon>
    </lineage>
</organism>
<evidence type="ECO:0000313" key="3">
    <source>
        <dbReference type="EMBL" id="GHC34849.1"/>
    </source>
</evidence>
<dbReference type="Pfam" id="PF01051">
    <property type="entry name" value="Rep3_N"/>
    <property type="match status" value="1"/>
</dbReference>
<gene>
    <name evidence="3" type="ORF">GCM10010082_31930</name>
</gene>
<evidence type="ECO:0000259" key="2">
    <source>
        <dbReference type="Pfam" id="PF01051"/>
    </source>
</evidence>
<proteinExistence type="inferred from homology"/>
<dbReference type="EMBL" id="BMZM01000007">
    <property type="protein sequence ID" value="GHC34849.1"/>
    <property type="molecule type" value="Genomic_DNA"/>
</dbReference>
<sequence length="285" mass="32604">MQIYKSNALIEAQYRLSVVEQRIMLACISQVRRDQSITDEVLYSVTAAEIAAMSGTSTKQAYRELEKAALRLKRRDVRLIKDPNGHGSKRKVMITGWVQTIIYVEEEGRVELRFTRDMLPYLTQLTEQFTRYALADVAQMTSAHAIRLYELLVQWRGAGEREVEIGWLREAFQLDDKYPAIKDFKRWVIEPAIEQINEHSPLWVQWEQRKTGRTVTHLAFTFGEKVSKKPQKLRKGKSKATVGDGTQKGSGALYGIPMAVIKNSAQPGESCEDTALRLLDEAKQR</sequence>
<dbReference type="InterPro" id="IPR000525">
    <property type="entry name" value="Initiator_Rep_WH1"/>
</dbReference>
<dbReference type="InterPro" id="IPR036390">
    <property type="entry name" value="WH_DNA-bd_sf"/>
</dbReference>
<evidence type="ECO:0000256" key="1">
    <source>
        <dbReference type="ARBA" id="ARBA00038283"/>
    </source>
</evidence>
<accession>A0ABQ3FR72</accession>
<name>A0ABQ3FR72_9GAMM</name>
<reference evidence="4" key="1">
    <citation type="journal article" date="2019" name="Int. J. Syst. Evol. Microbiol.">
        <title>The Global Catalogue of Microorganisms (GCM) 10K type strain sequencing project: providing services to taxonomists for standard genome sequencing and annotation.</title>
        <authorList>
            <consortium name="The Broad Institute Genomics Platform"/>
            <consortium name="The Broad Institute Genome Sequencing Center for Infectious Disease"/>
            <person name="Wu L."/>
            <person name="Ma J."/>
        </authorList>
    </citation>
    <scope>NUCLEOTIDE SEQUENCE [LARGE SCALE GENOMIC DNA]</scope>
    <source>
        <strain evidence="4">KCTC 42082</strain>
    </source>
</reference>
<comment type="similarity">
    <text evidence="1">Belongs to the initiator RepB protein family.</text>
</comment>
<dbReference type="SUPFAM" id="SSF46785">
    <property type="entry name" value="Winged helix' DNA-binding domain"/>
    <property type="match status" value="2"/>
</dbReference>